<dbReference type="CDD" id="cd06261">
    <property type="entry name" value="TM_PBP2"/>
    <property type="match status" value="1"/>
</dbReference>
<keyword evidence="6 8" id="KW-1133">Transmembrane helix</keyword>
<feature type="transmembrane region" description="Helical" evidence="8">
    <location>
        <begin position="180"/>
        <end position="202"/>
    </location>
</feature>
<feature type="transmembrane region" description="Helical" evidence="8">
    <location>
        <begin position="90"/>
        <end position="110"/>
    </location>
</feature>
<name>A0A1Q6DTF5_METT1</name>
<dbReference type="STRING" id="1903181.BTN85_0107"/>
<evidence type="ECO:0000256" key="7">
    <source>
        <dbReference type="ARBA" id="ARBA00023136"/>
    </source>
</evidence>
<feature type="transmembrane region" description="Helical" evidence="8">
    <location>
        <begin position="21"/>
        <end position="39"/>
    </location>
</feature>
<dbReference type="GO" id="GO:0005315">
    <property type="term" value="F:phosphate transmembrane transporter activity"/>
    <property type="evidence" value="ECO:0007669"/>
    <property type="project" value="InterPro"/>
</dbReference>
<gene>
    <name evidence="10" type="ORF">BTN85_0107</name>
</gene>
<keyword evidence="7 8" id="KW-0472">Membrane</keyword>
<dbReference type="PANTHER" id="PTHR43470:SF3">
    <property type="entry name" value="PHOSPHATE TRANSPORT SYSTEM PERMEASE PROTEIN PSTA-RELATED"/>
    <property type="match status" value="1"/>
</dbReference>
<evidence type="ECO:0000256" key="8">
    <source>
        <dbReference type="RuleBase" id="RU363043"/>
    </source>
</evidence>
<evidence type="ECO:0000256" key="2">
    <source>
        <dbReference type="ARBA" id="ARBA00007069"/>
    </source>
</evidence>
<keyword evidence="5 8" id="KW-0812">Transmembrane</keyword>
<dbReference type="NCBIfam" id="TIGR00974">
    <property type="entry name" value="3a0107s02c"/>
    <property type="match status" value="1"/>
</dbReference>
<evidence type="ECO:0000256" key="1">
    <source>
        <dbReference type="ARBA" id="ARBA00004651"/>
    </source>
</evidence>
<dbReference type="InterPro" id="IPR005672">
    <property type="entry name" value="Phosphate_PstA"/>
</dbReference>
<evidence type="ECO:0000256" key="4">
    <source>
        <dbReference type="ARBA" id="ARBA00022475"/>
    </source>
</evidence>
<feature type="transmembrane region" description="Helical" evidence="8">
    <location>
        <begin position="148"/>
        <end position="168"/>
    </location>
</feature>
<dbReference type="InterPro" id="IPR000515">
    <property type="entry name" value="MetI-like"/>
</dbReference>
<organism evidence="10 11">
    <name type="scientific">Methanohalarchaeum thermophilum</name>
    <dbReference type="NCBI Taxonomy" id="1903181"/>
    <lineage>
        <taxon>Archaea</taxon>
        <taxon>Methanobacteriati</taxon>
        <taxon>Methanobacteriota</taxon>
        <taxon>Methanonatronarchaeia</taxon>
        <taxon>Methanonatronarchaeales</taxon>
        <taxon>Methanonatronarchaeaceae</taxon>
        <taxon>Candidatus Methanohalarchaeum</taxon>
    </lineage>
</organism>
<comment type="similarity">
    <text evidence="2 8">Belongs to the binding-protein-dependent transport system permease family. CysTW subfamily.</text>
</comment>
<comment type="subcellular location">
    <subcellularLocation>
        <location evidence="1 8">Cell membrane</location>
        <topology evidence="1 8">Multi-pass membrane protein</topology>
    </subcellularLocation>
</comment>
<feature type="transmembrane region" description="Helical" evidence="8">
    <location>
        <begin position="485"/>
        <end position="511"/>
    </location>
</feature>
<dbReference type="PROSITE" id="PS50928">
    <property type="entry name" value="ABC_TM1"/>
    <property type="match status" value="1"/>
</dbReference>
<feature type="transmembrane region" description="Helical" evidence="8">
    <location>
        <begin position="274"/>
        <end position="303"/>
    </location>
</feature>
<sequence length="518" mass="55747">MKDRKRNLVKKENRFYKYLALSVEVFSFLTFILGILLISKTISLSNSFLGLKLIKWIGLLWAYIGAGGVILGLMSYFVSPGTSPEKNPGLGISLPVVFYYFIATGCIISYLDGTALISFIIGLIVALAVFLVSIYLREDLSSTILPSLLPLVPSSLILTGIIDIGFNWNPETLGVVFNSTILLSVASIFLGILIIWISAKAYGGFGKVGRQKGAYTLFTVNSMAMVALLAVIIIYIMIRGLPVAFRGIEIGPGLSFDWPFVMNGYSITNEYNGVFPAIVGTVWLVFGAILLAVPLGVGAAVFLTEYGKGGRFTRLIETVTNSLWSTPSIVFGLFGYAFFVPRLGNSLSLLSGMIVLGFMLLPLVVITSRESIKSVPSEYRDASIALGVSKWETIKSVVVPSALPGVVTGIILGVGRIAGETAPILLVTGGEPFPSKAVNVLTSFELMGSPPFITNQALLEASSALPYQLYSIITAGVGAEGKEAFGWATAAILLLVVLSFYLIGIITRIYFRRKLNSE</sequence>
<protein>
    <recommendedName>
        <fullName evidence="8">Phosphate transport system permease protein PstA</fullName>
    </recommendedName>
</protein>
<proteinExistence type="inferred from homology"/>
<feature type="domain" description="ABC transmembrane type-1" evidence="9">
    <location>
        <begin position="278"/>
        <end position="506"/>
    </location>
</feature>
<dbReference type="GO" id="GO:0005886">
    <property type="term" value="C:plasma membrane"/>
    <property type="evidence" value="ECO:0007669"/>
    <property type="project" value="UniProtKB-SubCell"/>
</dbReference>
<evidence type="ECO:0000256" key="6">
    <source>
        <dbReference type="ARBA" id="ARBA00022989"/>
    </source>
</evidence>
<dbReference type="Gene3D" id="1.10.3720.10">
    <property type="entry name" value="MetI-like"/>
    <property type="match status" value="1"/>
</dbReference>
<dbReference type="EMBL" id="MSDW01000001">
    <property type="protein sequence ID" value="OKY77639.1"/>
    <property type="molecule type" value="Genomic_DNA"/>
</dbReference>
<dbReference type="Pfam" id="PF00528">
    <property type="entry name" value="BPD_transp_1"/>
    <property type="match status" value="1"/>
</dbReference>
<feature type="transmembrane region" description="Helical" evidence="8">
    <location>
        <begin position="59"/>
        <end position="78"/>
    </location>
</feature>
<dbReference type="SUPFAM" id="SSF161098">
    <property type="entry name" value="MetI-like"/>
    <property type="match status" value="1"/>
</dbReference>
<feature type="transmembrane region" description="Helical" evidence="8">
    <location>
        <begin position="323"/>
        <end position="341"/>
    </location>
</feature>
<dbReference type="FunCoup" id="A0A1Q6DTF5">
    <property type="interactions" value="2"/>
</dbReference>
<dbReference type="InParanoid" id="A0A1Q6DTF5"/>
<reference evidence="10" key="1">
    <citation type="submission" date="2016-12" db="EMBL/GenBank/DDBJ databases">
        <title>Discovery of methanogenic haloarchaea.</title>
        <authorList>
            <person name="Sorokin D.Y."/>
            <person name="Makarova K.S."/>
            <person name="Abbas B."/>
            <person name="Ferrer M."/>
            <person name="Golyshin P.N."/>
        </authorList>
    </citation>
    <scope>NUCLEOTIDE SEQUENCE [LARGE SCALE GENOMIC DNA]</scope>
    <source>
        <strain evidence="10">HMET1</strain>
    </source>
</reference>
<dbReference type="AlphaFoldDB" id="A0A1Q6DTF5"/>
<evidence type="ECO:0000256" key="5">
    <source>
        <dbReference type="ARBA" id="ARBA00022692"/>
    </source>
</evidence>
<accession>A0A1Q6DTF5</accession>
<feature type="transmembrane region" description="Helical" evidence="8">
    <location>
        <begin position="347"/>
        <end position="366"/>
    </location>
</feature>
<dbReference type="Proteomes" id="UP000185744">
    <property type="component" value="Unassembled WGS sequence"/>
</dbReference>
<keyword evidence="3" id="KW-0813">Transport</keyword>
<dbReference type="PANTHER" id="PTHR43470">
    <property type="entry name" value="PHOSPHATE TRANSPORT SYSTEM PERMEASE PROTEIN PSTA-RELATED"/>
    <property type="match status" value="1"/>
</dbReference>
<dbReference type="InterPro" id="IPR035906">
    <property type="entry name" value="MetI-like_sf"/>
</dbReference>
<evidence type="ECO:0000256" key="3">
    <source>
        <dbReference type="ARBA" id="ARBA00022448"/>
    </source>
</evidence>
<comment type="caution">
    <text evidence="10">The sequence shown here is derived from an EMBL/GenBank/DDBJ whole genome shotgun (WGS) entry which is preliminary data.</text>
</comment>
<feature type="transmembrane region" description="Helical" evidence="8">
    <location>
        <begin position="214"/>
        <end position="238"/>
    </location>
</feature>
<keyword evidence="11" id="KW-1185">Reference proteome</keyword>
<evidence type="ECO:0000313" key="11">
    <source>
        <dbReference type="Proteomes" id="UP000185744"/>
    </source>
</evidence>
<feature type="transmembrane region" description="Helical" evidence="8">
    <location>
        <begin position="116"/>
        <end position="136"/>
    </location>
</feature>
<evidence type="ECO:0000259" key="9">
    <source>
        <dbReference type="PROSITE" id="PS50928"/>
    </source>
</evidence>
<evidence type="ECO:0000313" key="10">
    <source>
        <dbReference type="EMBL" id="OKY77639.1"/>
    </source>
</evidence>
<keyword evidence="4 8" id="KW-1003">Cell membrane</keyword>
<dbReference type="GO" id="GO:0035435">
    <property type="term" value="P:phosphate ion transmembrane transport"/>
    <property type="evidence" value="ECO:0007669"/>
    <property type="project" value="InterPro"/>
</dbReference>